<dbReference type="InterPro" id="IPR014710">
    <property type="entry name" value="RmlC-like_jellyroll"/>
</dbReference>
<dbReference type="Pfam" id="PF00571">
    <property type="entry name" value="CBS"/>
    <property type="match status" value="2"/>
</dbReference>
<dbReference type="Pfam" id="PF03445">
    <property type="entry name" value="DUF294"/>
    <property type="match status" value="1"/>
</dbReference>
<dbReference type="CDD" id="cd00038">
    <property type="entry name" value="CAP_ED"/>
    <property type="match status" value="1"/>
</dbReference>
<dbReference type="SUPFAM" id="SSF51206">
    <property type="entry name" value="cAMP-binding domain-like"/>
    <property type="match status" value="1"/>
</dbReference>
<dbReference type="PANTHER" id="PTHR48108">
    <property type="entry name" value="CBS DOMAIN-CONTAINING PROTEIN CBSX2, CHLOROPLASTIC"/>
    <property type="match status" value="1"/>
</dbReference>
<dbReference type="SMART" id="SM00116">
    <property type="entry name" value="CBS"/>
    <property type="match status" value="2"/>
</dbReference>
<dbReference type="GO" id="GO:0008773">
    <property type="term" value="F:[protein-PII] uridylyltransferase activity"/>
    <property type="evidence" value="ECO:0007669"/>
    <property type="project" value="InterPro"/>
</dbReference>
<accession>A0A5J4L349</accession>
<protein>
    <recommendedName>
        <fullName evidence="5">Histidine kinase</fullName>
    </recommendedName>
</protein>
<reference evidence="4" key="1">
    <citation type="submission" date="2019-10" db="EMBL/GenBank/DDBJ databases">
        <title>Metagenomic sequencing of thiosulfate-disproportionating enrichment culture.</title>
        <authorList>
            <person name="Umezawa K."/>
            <person name="Kojima H."/>
            <person name="Fukui M."/>
        </authorList>
    </citation>
    <scope>NUCLEOTIDE SEQUENCE</scope>
    <source>
        <strain evidence="4">45J</strain>
    </source>
</reference>
<dbReference type="InterPro" id="IPR051462">
    <property type="entry name" value="CBS_domain-containing"/>
</dbReference>
<name>A0A5J4L349_9ZZZZ</name>
<gene>
    <name evidence="4" type="ORF">A45J_1007</name>
</gene>
<dbReference type="InterPro" id="IPR018821">
    <property type="entry name" value="DUF294_put_nucleoTrafse_sb-bd"/>
</dbReference>
<dbReference type="PROSITE" id="PS51371">
    <property type="entry name" value="CBS"/>
    <property type="match status" value="2"/>
</dbReference>
<dbReference type="CDD" id="cd04587">
    <property type="entry name" value="CBS_pair_CAP-ED_NT_Pol-beta-like_DUF294_assoc"/>
    <property type="match status" value="1"/>
</dbReference>
<dbReference type="CDD" id="cd05401">
    <property type="entry name" value="NT_GlnE_GlnD_like"/>
    <property type="match status" value="1"/>
</dbReference>
<evidence type="ECO:0000259" key="2">
    <source>
        <dbReference type="PROSITE" id="PS50042"/>
    </source>
</evidence>
<evidence type="ECO:0000256" key="1">
    <source>
        <dbReference type="ARBA" id="ARBA00022737"/>
    </source>
</evidence>
<dbReference type="PANTHER" id="PTHR48108:SF34">
    <property type="entry name" value="CBS DOMAIN-CONTAINING PROTEIN YHCV"/>
    <property type="match status" value="1"/>
</dbReference>
<dbReference type="SMART" id="SM00100">
    <property type="entry name" value="cNMP"/>
    <property type="match status" value="1"/>
</dbReference>
<dbReference type="SUPFAM" id="SSF54631">
    <property type="entry name" value="CBS-domain pair"/>
    <property type="match status" value="1"/>
</dbReference>
<dbReference type="Gene3D" id="2.60.120.10">
    <property type="entry name" value="Jelly Rolls"/>
    <property type="match status" value="1"/>
</dbReference>
<dbReference type="InterPro" id="IPR005105">
    <property type="entry name" value="GlnD_Uridyltrans_N"/>
</dbReference>
<proteinExistence type="predicted"/>
<dbReference type="InterPro" id="IPR018490">
    <property type="entry name" value="cNMP-bd_dom_sf"/>
</dbReference>
<feature type="domain" description="Cyclic nucleotide-binding" evidence="2">
    <location>
        <begin position="15"/>
        <end position="136"/>
    </location>
</feature>
<keyword evidence="1" id="KW-0677">Repeat</keyword>
<evidence type="ECO:0008006" key="5">
    <source>
        <dbReference type="Google" id="ProtNLM"/>
    </source>
</evidence>
<comment type="caution">
    <text evidence="4">The sequence shown here is derived from an EMBL/GenBank/DDBJ whole genome shotgun (WGS) entry which is preliminary data.</text>
</comment>
<dbReference type="AlphaFoldDB" id="A0A5J4L349"/>
<feature type="domain" description="CBS" evidence="3">
    <location>
        <begin position="168"/>
        <end position="225"/>
    </location>
</feature>
<evidence type="ECO:0000259" key="3">
    <source>
        <dbReference type="PROSITE" id="PS51371"/>
    </source>
</evidence>
<dbReference type="EMBL" id="BLAB01000001">
    <property type="protein sequence ID" value="GER93271.1"/>
    <property type="molecule type" value="Genomic_DNA"/>
</dbReference>
<sequence length="634" mass="72531">MIIEEVVEFLKKSPPFQFLSDEELQRIATSLTMEFYPKGTLILKHGERNIKALRIIKKGAVKVFVKNAAGEDVVIDYRGEGDNFGLWSIISEEGQKTNVLATEDTICYLLNKERVLQLLDKNAVLAEYFLKSHLSKYLDKTFKEMLQRSMKVSESDRMLFTTCVEDIASKNVIKCSIDSSIQETAQIMTQNRISSVVVVDERGLPVGIVTDRDLREKVVAKGRDVRDPVKNIMSLPLIRIDASDYCYEAILKMIRHKIHHLLVIKDGDLIGVVTNHDLMLLQGTSPLTIAQEIESQQTISGLATLSKKIIRLVGLLLKDGAKASNIARIISEINDSLIKKVLEIAEKNFGRPPVPYCFIVYGSEGRKEQTFKTDQDNAIIYADPRDDKEASVVRDYFERFSNFVINGLLECGFPLCTGNYMASNQKWRQPLSVWKQYFTDWIVTPTPEAILASVILFDFRPVHGDVELAEDLREHLLKALKDHDIFMVQMARMTVNVKPPIGFFRTFVVEKTGEHKDQLNLKFRCIAPLLNIVRLFALEKRIPDTSTIDRIRRLKNIHDTVREFGDELEHAFEFLMFLRVQHQLSQIENGKSPDNFINPDQLSNLEKKTLKAVCSLISDIQEMIEQRYLLGRMM</sequence>
<dbReference type="InterPro" id="IPR000644">
    <property type="entry name" value="CBS_dom"/>
</dbReference>
<organism evidence="4">
    <name type="scientific">hot springs metagenome</name>
    <dbReference type="NCBI Taxonomy" id="433727"/>
    <lineage>
        <taxon>unclassified sequences</taxon>
        <taxon>metagenomes</taxon>
        <taxon>ecological metagenomes</taxon>
    </lineage>
</organism>
<dbReference type="Pfam" id="PF10335">
    <property type="entry name" value="DUF294_C"/>
    <property type="match status" value="1"/>
</dbReference>
<dbReference type="PROSITE" id="PS50042">
    <property type="entry name" value="CNMP_BINDING_3"/>
    <property type="match status" value="1"/>
</dbReference>
<feature type="domain" description="CBS" evidence="3">
    <location>
        <begin position="233"/>
        <end position="289"/>
    </location>
</feature>
<dbReference type="Gene3D" id="3.10.580.10">
    <property type="entry name" value="CBS-domain"/>
    <property type="match status" value="1"/>
</dbReference>
<dbReference type="Pfam" id="PF00027">
    <property type="entry name" value="cNMP_binding"/>
    <property type="match status" value="1"/>
</dbReference>
<dbReference type="InterPro" id="IPR000595">
    <property type="entry name" value="cNMP-bd_dom"/>
</dbReference>
<dbReference type="InterPro" id="IPR046342">
    <property type="entry name" value="CBS_dom_sf"/>
</dbReference>
<evidence type="ECO:0000313" key="4">
    <source>
        <dbReference type="EMBL" id="GER93271.1"/>
    </source>
</evidence>